<feature type="region of interest" description="Disordered" evidence="6">
    <location>
        <begin position="338"/>
        <end position="368"/>
    </location>
</feature>
<dbReference type="CDD" id="cd13220">
    <property type="entry name" value="PH-GRAM_GRAMDC"/>
    <property type="match status" value="1"/>
</dbReference>
<dbReference type="InterPro" id="IPR051482">
    <property type="entry name" value="Cholesterol_transport"/>
</dbReference>
<keyword evidence="4 7" id="KW-1133">Transmembrane helix</keyword>
<comment type="similarity">
    <text evidence="2">Belongs to the YSP2 family.</text>
</comment>
<feature type="region of interest" description="Disordered" evidence="6">
    <location>
        <begin position="766"/>
        <end position="805"/>
    </location>
</feature>
<evidence type="ECO:0000256" key="3">
    <source>
        <dbReference type="ARBA" id="ARBA00022692"/>
    </source>
</evidence>
<evidence type="ECO:0000256" key="7">
    <source>
        <dbReference type="SAM" id="Phobius"/>
    </source>
</evidence>
<reference evidence="9 10" key="2">
    <citation type="journal article" date="2014" name="J. Gen. Appl. Microbiol.">
        <title>The early diverging ascomycetous budding yeast Saitoella complicata has three histone deacetylases belonging to the Clr6, Hos2, and Rpd3 lineages.</title>
        <authorList>
            <person name="Nishida H."/>
            <person name="Matsumoto T."/>
            <person name="Kondo S."/>
            <person name="Hamamoto M."/>
            <person name="Yoshikawa H."/>
        </authorList>
    </citation>
    <scope>NUCLEOTIDE SEQUENCE [LARGE SCALE GENOMIC DNA]</scope>
    <source>
        <strain evidence="9 10">NRRL Y-17804</strain>
    </source>
</reference>
<reference evidence="9 10" key="1">
    <citation type="journal article" date="2011" name="J. Gen. Appl. Microbiol.">
        <title>Draft genome sequencing of the enigmatic yeast Saitoella complicata.</title>
        <authorList>
            <person name="Nishida H."/>
            <person name="Hamamoto M."/>
            <person name="Sugiyama J."/>
        </authorList>
    </citation>
    <scope>NUCLEOTIDE SEQUENCE [LARGE SCALE GENOMIC DNA]</scope>
    <source>
        <strain evidence="9 10">NRRL Y-17804</strain>
    </source>
</reference>
<feature type="compositionally biased region" description="Basic and acidic residues" evidence="6">
    <location>
        <begin position="67"/>
        <end position="101"/>
    </location>
</feature>
<feature type="region of interest" description="Disordered" evidence="6">
    <location>
        <begin position="260"/>
        <end position="289"/>
    </location>
</feature>
<dbReference type="InterPro" id="IPR011993">
    <property type="entry name" value="PH-like_dom_sf"/>
</dbReference>
<evidence type="ECO:0000313" key="10">
    <source>
        <dbReference type="Proteomes" id="UP000033140"/>
    </source>
</evidence>
<keyword evidence="5 7" id="KW-0472">Membrane</keyword>
<dbReference type="GO" id="GO:0032541">
    <property type="term" value="C:cortical endoplasmic reticulum"/>
    <property type="evidence" value="ECO:0007669"/>
    <property type="project" value="TreeGrafter"/>
</dbReference>
<feature type="compositionally biased region" description="Polar residues" evidence="6">
    <location>
        <begin position="338"/>
        <end position="354"/>
    </location>
</feature>
<dbReference type="GO" id="GO:0005789">
    <property type="term" value="C:endoplasmic reticulum membrane"/>
    <property type="evidence" value="ECO:0007669"/>
    <property type="project" value="TreeGrafter"/>
</dbReference>
<dbReference type="GO" id="GO:0032934">
    <property type="term" value="F:sterol binding"/>
    <property type="evidence" value="ECO:0007669"/>
    <property type="project" value="TreeGrafter"/>
</dbReference>
<feature type="transmembrane region" description="Helical" evidence="7">
    <location>
        <begin position="828"/>
        <end position="846"/>
    </location>
</feature>
<feature type="region of interest" description="Disordered" evidence="6">
    <location>
        <begin position="60"/>
        <end position="101"/>
    </location>
</feature>
<dbReference type="PANTHER" id="PTHR23319">
    <property type="entry name" value="GRAM DOMAIN CONTAINING 1B, ISOFORM E"/>
    <property type="match status" value="1"/>
</dbReference>
<organism evidence="9 10">
    <name type="scientific">Saitoella complicata (strain BCRC 22490 / CBS 7301 / JCM 7358 / NBRC 10748 / NRRL Y-17804)</name>
    <dbReference type="NCBI Taxonomy" id="698492"/>
    <lineage>
        <taxon>Eukaryota</taxon>
        <taxon>Fungi</taxon>
        <taxon>Dikarya</taxon>
        <taxon>Ascomycota</taxon>
        <taxon>Taphrinomycotina</taxon>
        <taxon>Taphrinomycotina incertae sedis</taxon>
        <taxon>Saitoella</taxon>
    </lineage>
</organism>
<dbReference type="GO" id="GO:0120015">
    <property type="term" value="F:sterol transfer activity"/>
    <property type="evidence" value="ECO:0007669"/>
    <property type="project" value="TreeGrafter"/>
</dbReference>
<dbReference type="SMART" id="SM00568">
    <property type="entry name" value="GRAM"/>
    <property type="match status" value="1"/>
</dbReference>
<feature type="compositionally biased region" description="Acidic residues" evidence="6">
    <location>
        <begin position="543"/>
        <end position="555"/>
    </location>
</feature>
<gene>
    <name evidence="9" type="ORF">G7K_6903-t1</name>
</gene>
<sequence length="993" mass="105948">MNKSQLCSEYPDVLAVGCCTASPPKHHVHQEARNNHHHSTQGSRLITIMSHLKETLKEKFHLRRRSRDTDSSRDRERSTSIESVGRHQHEPTHDEPLLREGSLHSRDVGGYLTTDGVANPSAVSMLGREQTNLTQVTTGGPVTAETVFQSPNATHPLPLTTAAGGVTGRRGGLPPLDTNIAHTANVTSPNHPIVPIGIVPPTPQVGSEMSADAMFAQHPQPHRPHSVSAPPAVDTHEDGDGGFLSTLVDKAQQALSPILPAVMGGETPEERTPNNNTTETPAATVRDADGDVPTAALPKAATAHEHVPIGQGSLDLGQLNVNVDGHGEGARVNRALSVSSVGSQRSINDPSHPSQHPGGHGFTHASTWSGNTQPGYSLNSYPTIASTASGVPGHKITGFAVASNKRNRDFHALFRSVPAEDYLIDDYGCALQKEILVHGRMYVSEGHICFNSNIFGWVTNLVIGFGEIVAVEKKSTAVVFPNAISITTLHAKHVFASFIARDTTYDLIVNIWRLSHPSVRTEANGIRAIDPNGNNHEGHDGTADDDDAMSVDDDTSVSSVEDVNGAAADGVPVDGASGGGATAEGGPGPATHGPTTCDPSEHYDKQLCDETIPAPLGRVWELLYGDSSTWVKDFLVNTEKVKDVNCGTWEGKTRKSDYIKPLSGPIGPKQTHCHITEEIAEKDFEKYCSIVSTTQTPDVPSGNSFSVKTRTCLMWGENNSTRVIMSFTVEWTGKSWVKGPIEKGSAEGQAAYSKNLIAALKSEFAGGAGRPRKSTASKPVAVAEAEQAGQAAGGPTSVVSPAPATAVDESGGGIADMLGPVGDILRPVLNTTGLLTLLLIIVIWNLRGVQQAVRDVATIEARRGLEVGGDGLSPLLWREQEEGLWQWMEARAGINTANNGAAIPDSGRPKKHGEALWRRLKLENVVQRKKEVMAAKGEDWMTRREIEEAVRITEERLRALKGAVERRHAAFDGDGVGVGEGVGEVKVATVREL</sequence>
<dbReference type="STRING" id="698492.A0A0E9NSG0"/>
<dbReference type="GO" id="GO:0005886">
    <property type="term" value="C:plasma membrane"/>
    <property type="evidence" value="ECO:0007669"/>
    <property type="project" value="TreeGrafter"/>
</dbReference>
<dbReference type="AlphaFoldDB" id="A0A0E9NSG0"/>
<evidence type="ECO:0000256" key="4">
    <source>
        <dbReference type="ARBA" id="ARBA00022989"/>
    </source>
</evidence>
<comment type="subcellular location">
    <subcellularLocation>
        <location evidence="1">Membrane</location>
        <topology evidence="1">Single-pass membrane protein</topology>
    </subcellularLocation>
</comment>
<name>A0A0E9NSG0_SAICN</name>
<dbReference type="PROSITE" id="PS51778">
    <property type="entry name" value="VAST"/>
    <property type="match status" value="1"/>
</dbReference>
<dbReference type="GO" id="GO:0032366">
    <property type="term" value="P:intracellular sterol transport"/>
    <property type="evidence" value="ECO:0007669"/>
    <property type="project" value="TreeGrafter"/>
</dbReference>
<protein>
    <recommendedName>
        <fullName evidence="8">VASt domain-containing protein</fullName>
    </recommendedName>
</protein>
<evidence type="ECO:0000313" key="9">
    <source>
        <dbReference type="EMBL" id="GAO52837.1"/>
    </source>
</evidence>
<dbReference type="EMBL" id="BACD03000093">
    <property type="protein sequence ID" value="GAO52837.1"/>
    <property type="molecule type" value="Genomic_DNA"/>
</dbReference>
<keyword evidence="10" id="KW-1185">Reference proteome</keyword>
<dbReference type="Gene3D" id="2.30.29.30">
    <property type="entry name" value="Pleckstrin-homology domain (PH domain)/Phosphotyrosine-binding domain (PTB)"/>
    <property type="match status" value="1"/>
</dbReference>
<feature type="compositionally biased region" description="Low complexity" evidence="6">
    <location>
        <begin position="273"/>
        <end position="284"/>
    </location>
</feature>
<proteinExistence type="inferred from homology"/>
<feature type="domain" description="VASt" evidence="8">
    <location>
        <begin position="603"/>
        <end position="768"/>
    </location>
</feature>
<evidence type="ECO:0000256" key="6">
    <source>
        <dbReference type="SAM" id="MobiDB-lite"/>
    </source>
</evidence>
<dbReference type="Pfam" id="PF02893">
    <property type="entry name" value="GRAM"/>
    <property type="match status" value="1"/>
</dbReference>
<comment type="caution">
    <text evidence="9">The sequence shown here is derived from an EMBL/GenBank/DDBJ whole genome shotgun (WGS) entry which is preliminary data.</text>
</comment>
<feature type="compositionally biased region" description="Low complexity" evidence="6">
    <location>
        <begin position="556"/>
        <end position="575"/>
    </location>
</feature>
<dbReference type="Proteomes" id="UP000033140">
    <property type="component" value="Unassembled WGS sequence"/>
</dbReference>
<reference evidence="9 10" key="3">
    <citation type="journal article" date="2015" name="Genome Announc.">
        <title>Draft Genome Sequence of the Archiascomycetous Yeast Saitoella complicata.</title>
        <authorList>
            <person name="Yamauchi K."/>
            <person name="Kondo S."/>
            <person name="Hamamoto M."/>
            <person name="Takahashi Y."/>
            <person name="Ogura Y."/>
            <person name="Hayashi T."/>
            <person name="Nishida H."/>
        </authorList>
    </citation>
    <scope>NUCLEOTIDE SEQUENCE [LARGE SCALE GENOMIC DNA]</scope>
    <source>
        <strain evidence="9 10">NRRL Y-17804</strain>
    </source>
</reference>
<feature type="compositionally biased region" description="Low complexity" evidence="6">
    <location>
        <begin position="780"/>
        <end position="790"/>
    </location>
</feature>
<dbReference type="GO" id="GO:0140268">
    <property type="term" value="C:endoplasmic reticulum-plasma membrane contact site"/>
    <property type="evidence" value="ECO:0007669"/>
    <property type="project" value="TreeGrafter"/>
</dbReference>
<dbReference type="InterPro" id="IPR004182">
    <property type="entry name" value="GRAM"/>
</dbReference>
<feature type="region of interest" description="Disordered" evidence="6">
    <location>
        <begin position="526"/>
        <end position="602"/>
    </location>
</feature>
<feature type="compositionally biased region" description="Gly residues" evidence="6">
    <location>
        <begin position="576"/>
        <end position="588"/>
    </location>
</feature>
<evidence type="ECO:0000259" key="8">
    <source>
        <dbReference type="PROSITE" id="PS51778"/>
    </source>
</evidence>
<evidence type="ECO:0000256" key="5">
    <source>
        <dbReference type="ARBA" id="ARBA00023136"/>
    </source>
</evidence>
<evidence type="ECO:0000256" key="1">
    <source>
        <dbReference type="ARBA" id="ARBA00004167"/>
    </source>
</evidence>
<dbReference type="GO" id="GO:0005739">
    <property type="term" value="C:mitochondrion"/>
    <property type="evidence" value="ECO:0007669"/>
    <property type="project" value="TreeGrafter"/>
</dbReference>
<dbReference type="InterPro" id="IPR031968">
    <property type="entry name" value="VASt"/>
</dbReference>
<keyword evidence="3 7" id="KW-0812">Transmembrane</keyword>
<evidence type="ECO:0000256" key="2">
    <source>
        <dbReference type="ARBA" id="ARBA00006582"/>
    </source>
</evidence>
<dbReference type="PANTHER" id="PTHR23319:SF4">
    <property type="entry name" value="GRAM DOMAIN CONTAINING 1B, ISOFORM E"/>
    <property type="match status" value="1"/>
</dbReference>
<dbReference type="Pfam" id="PF16016">
    <property type="entry name" value="VASt"/>
    <property type="match status" value="1"/>
</dbReference>
<accession>A0A0E9NSG0</accession>